<dbReference type="EMBL" id="FOFT01000005">
    <property type="protein sequence ID" value="SER51726.1"/>
    <property type="molecule type" value="Genomic_DNA"/>
</dbReference>
<dbReference type="InterPro" id="IPR006626">
    <property type="entry name" value="PbH1"/>
</dbReference>
<evidence type="ECO:0000313" key="4">
    <source>
        <dbReference type="Proteomes" id="UP000199028"/>
    </source>
</evidence>
<sequence>MRLLHSFAVLIALFGSATPAQAQPMPQCGQVITTNFTLMGDWGCGNEPALIVGANGLKINLNGHTLSGTPAIRMIDVDGTTVRNGTIPSNIEAVEATNTRFVDMTMGQPSSASGGDWTGSTVTFVRSKITMWRLFCGTRCQFQDSTSSLNQIYSDHLVLRGGGWHAINFVGALKADVVNTTLHALTIGGLERLTIRGSELKGAEVIATGRIELLNNTFSTGNWLGVHRPVSGIIRGNRFEKMQQAGLAVRAPSTLNGPLLVERNTFADNRRDGLRIDVPIPLDITVRRNTSENNGQYGMWAPEGAVIDGGRNVSNNDALGCFTIVCGSGG</sequence>
<dbReference type="InterPro" id="IPR011050">
    <property type="entry name" value="Pectin_lyase_fold/virulence"/>
</dbReference>
<dbReference type="InterPro" id="IPR039448">
    <property type="entry name" value="Beta_helix"/>
</dbReference>
<evidence type="ECO:0000313" key="3">
    <source>
        <dbReference type="EMBL" id="SER51726.1"/>
    </source>
</evidence>
<evidence type="ECO:0000256" key="1">
    <source>
        <dbReference type="SAM" id="SignalP"/>
    </source>
</evidence>
<feature type="domain" description="Right handed beta helix" evidence="2">
    <location>
        <begin position="191"/>
        <end position="319"/>
    </location>
</feature>
<dbReference type="Gene3D" id="2.160.20.10">
    <property type="entry name" value="Single-stranded right-handed beta-helix, Pectin lyase-like"/>
    <property type="match status" value="1"/>
</dbReference>
<name>A0A1H9PTX0_9PSEU</name>
<proteinExistence type="predicted"/>
<dbReference type="SMART" id="SM00710">
    <property type="entry name" value="PbH1"/>
    <property type="match status" value="3"/>
</dbReference>
<reference evidence="4" key="1">
    <citation type="submission" date="2016-10" db="EMBL/GenBank/DDBJ databases">
        <authorList>
            <person name="Varghese N."/>
            <person name="Submissions S."/>
        </authorList>
    </citation>
    <scope>NUCLEOTIDE SEQUENCE [LARGE SCALE GENOMIC DNA]</scope>
    <source>
        <strain evidence="4">CGMCC 4.578</strain>
    </source>
</reference>
<feature type="chain" id="PRO_5011640443" evidence="1">
    <location>
        <begin position="23"/>
        <end position="330"/>
    </location>
</feature>
<organism evidence="3 4">
    <name type="scientific">Lentzea flaviverrucosa</name>
    <dbReference type="NCBI Taxonomy" id="200379"/>
    <lineage>
        <taxon>Bacteria</taxon>
        <taxon>Bacillati</taxon>
        <taxon>Actinomycetota</taxon>
        <taxon>Actinomycetes</taxon>
        <taxon>Pseudonocardiales</taxon>
        <taxon>Pseudonocardiaceae</taxon>
        <taxon>Lentzea</taxon>
    </lineage>
</organism>
<dbReference type="Pfam" id="PF13229">
    <property type="entry name" value="Beta_helix"/>
    <property type="match status" value="1"/>
</dbReference>
<gene>
    <name evidence="3" type="ORF">SAMN05216195_105420</name>
</gene>
<dbReference type="RefSeq" id="WP_090066183.1">
    <property type="nucleotide sequence ID" value="NZ_FOFT01000005.1"/>
</dbReference>
<accession>A0A1H9PTX0</accession>
<keyword evidence="1" id="KW-0732">Signal</keyword>
<dbReference type="Proteomes" id="UP000199028">
    <property type="component" value="Unassembled WGS sequence"/>
</dbReference>
<dbReference type="InterPro" id="IPR012334">
    <property type="entry name" value="Pectin_lyas_fold"/>
</dbReference>
<dbReference type="AlphaFoldDB" id="A0A1H9PTX0"/>
<feature type="signal peptide" evidence="1">
    <location>
        <begin position="1"/>
        <end position="22"/>
    </location>
</feature>
<protein>
    <submittedName>
        <fullName evidence="3">Right handed beta helix region</fullName>
    </submittedName>
</protein>
<dbReference type="SUPFAM" id="SSF51126">
    <property type="entry name" value="Pectin lyase-like"/>
    <property type="match status" value="1"/>
</dbReference>
<evidence type="ECO:0000259" key="2">
    <source>
        <dbReference type="Pfam" id="PF13229"/>
    </source>
</evidence>
<keyword evidence="4" id="KW-1185">Reference proteome</keyword>
<dbReference type="OrthoDB" id="4824168at2"/>